<keyword evidence="4 6" id="KW-0378">Hydrolase</keyword>
<dbReference type="InterPro" id="IPR029052">
    <property type="entry name" value="Metallo-depent_PP-like"/>
</dbReference>
<comment type="function">
    <text evidence="6">SbcCD cleaves DNA hairpin structures. These structures can inhibit DNA replication and are intermediates in certain DNA recombination reactions. The complex acts as a 3'-&gt;5' double strand exonuclease that can open hairpins. It also has a 5' single-strand endonuclease activity.</text>
</comment>
<dbReference type="SUPFAM" id="SSF56300">
    <property type="entry name" value="Metallo-dependent phosphatases"/>
    <property type="match status" value="1"/>
</dbReference>
<accession>A0ABS8ZVL5</accession>
<comment type="similarity">
    <text evidence="1 6">Belongs to the SbcD family.</text>
</comment>
<dbReference type="InterPro" id="IPR004593">
    <property type="entry name" value="SbcD"/>
</dbReference>
<keyword evidence="6" id="KW-0233">DNA recombination</keyword>
<name>A0ABS8ZVL5_9PSEU</name>
<dbReference type="Pfam" id="PF00149">
    <property type="entry name" value="Metallophos"/>
    <property type="match status" value="1"/>
</dbReference>
<dbReference type="EMBL" id="JAJVCN010000005">
    <property type="protein sequence ID" value="MCE7011775.1"/>
    <property type="molecule type" value="Genomic_DNA"/>
</dbReference>
<evidence type="ECO:0000256" key="3">
    <source>
        <dbReference type="ARBA" id="ARBA00022722"/>
    </source>
</evidence>
<evidence type="ECO:0000256" key="1">
    <source>
        <dbReference type="ARBA" id="ARBA00010555"/>
    </source>
</evidence>
<dbReference type="Gene3D" id="3.60.21.10">
    <property type="match status" value="1"/>
</dbReference>
<keyword evidence="6" id="KW-0255">Endonuclease</keyword>
<dbReference type="RefSeq" id="WP_233734534.1">
    <property type="nucleotide sequence ID" value="NZ_JAJVCN010000005.1"/>
</dbReference>
<evidence type="ECO:0000256" key="4">
    <source>
        <dbReference type="ARBA" id="ARBA00022801"/>
    </source>
</evidence>
<dbReference type="InterPro" id="IPR004843">
    <property type="entry name" value="Calcineurin-like_PHP"/>
</dbReference>
<reference evidence="8 9" key="1">
    <citation type="submission" date="2021-12" db="EMBL/GenBank/DDBJ databases">
        <title>Genome sequence of Kibdelosporangium philippinense ATCC 49844.</title>
        <authorList>
            <person name="Fedorov E.A."/>
            <person name="Omeragic M."/>
            <person name="Shalygina K.F."/>
            <person name="Maclea K.S."/>
        </authorList>
    </citation>
    <scope>NUCLEOTIDE SEQUENCE [LARGE SCALE GENOMIC DNA]</scope>
    <source>
        <strain evidence="8 9">ATCC 49844</strain>
    </source>
</reference>
<dbReference type="CDD" id="cd00840">
    <property type="entry name" value="MPP_Mre11_N"/>
    <property type="match status" value="1"/>
</dbReference>
<dbReference type="GO" id="GO:0004527">
    <property type="term" value="F:exonuclease activity"/>
    <property type="evidence" value="ECO:0007669"/>
    <property type="project" value="UniProtKB-KW"/>
</dbReference>
<evidence type="ECO:0000313" key="8">
    <source>
        <dbReference type="EMBL" id="MCE7011775.1"/>
    </source>
</evidence>
<evidence type="ECO:0000256" key="5">
    <source>
        <dbReference type="ARBA" id="ARBA00022839"/>
    </source>
</evidence>
<dbReference type="Proteomes" id="UP001521150">
    <property type="component" value="Unassembled WGS sequence"/>
</dbReference>
<proteinExistence type="inferred from homology"/>
<evidence type="ECO:0000313" key="9">
    <source>
        <dbReference type="Proteomes" id="UP001521150"/>
    </source>
</evidence>
<dbReference type="InterPro" id="IPR050535">
    <property type="entry name" value="DNA_Repair-Maintenance_Comp"/>
</dbReference>
<evidence type="ECO:0000256" key="6">
    <source>
        <dbReference type="RuleBase" id="RU363069"/>
    </source>
</evidence>
<comment type="subunit">
    <text evidence="6">Heterodimer of SbcC and SbcD.</text>
</comment>
<dbReference type="NCBIfam" id="TIGR00619">
    <property type="entry name" value="sbcd"/>
    <property type="match status" value="1"/>
</dbReference>
<keyword evidence="5 6" id="KW-0269">Exonuclease</keyword>
<protein>
    <recommendedName>
        <fullName evidence="2 6">Nuclease SbcCD subunit D</fullName>
    </recommendedName>
</protein>
<organism evidence="8 9">
    <name type="scientific">Kibdelosporangium philippinense</name>
    <dbReference type="NCBI Taxonomy" id="211113"/>
    <lineage>
        <taxon>Bacteria</taxon>
        <taxon>Bacillati</taxon>
        <taxon>Actinomycetota</taxon>
        <taxon>Actinomycetes</taxon>
        <taxon>Pseudonocardiales</taxon>
        <taxon>Pseudonocardiaceae</taxon>
        <taxon>Kibdelosporangium</taxon>
    </lineage>
</organism>
<dbReference type="InterPro" id="IPR041796">
    <property type="entry name" value="Mre11_N"/>
</dbReference>
<gene>
    <name evidence="6" type="primary">sbcD</name>
    <name evidence="8" type="ORF">LWC34_54525</name>
</gene>
<keyword evidence="3 6" id="KW-0540">Nuclease</keyword>
<evidence type="ECO:0000259" key="7">
    <source>
        <dbReference type="Pfam" id="PF00149"/>
    </source>
</evidence>
<comment type="caution">
    <text evidence="8">The sequence shown here is derived from an EMBL/GenBank/DDBJ whole genome shotgun (WGS) entry which is preliminary data.</text>
</comment>
<sequence length="420" mass="46033">MRVLHVSDWHLGRITYNEPRAEDHDTVLTEIITLARSEKPDLIVHSGDLFDHARPSIPDMSKATTVLQELAAVAPVVVVCGNHDSPLLFQLFAQLLGPDSRIHFIDQPRDPDLGGVLRFPGADGSVLRLAVLPFVHSNRAIDAFDDTRHWRAAYAERIGRMERALAAELLRDFDDRRDIAMFAAHLHVGGANFAGSERPVHASDYYATNAEDVPAVSYAAFGHIHKPQKLPGTQVIGRYAGSPIQLDFGEAGERKSVVLVDLRPGQPAHVDVVGLSGGRQLRRLEGTLDDLRASAPSIGRDLCLVTVHTPSHEPTLSEQVRDLLPNAVLLQVNEVCADQRLEILTSEAVAGDVEPDMRQLFGDYLADQGSTTVAADRILKTFGQILTSIEEQRPIALAEESLLTDPLECDQGTHTEEVAR</sequence>
<feature type="domain" description="Calcineurin-like phosphoesterase" evidence="7">
    <location>
        <begin position="1"/>
        <end position="227"/>
    </location>
</feature>
<evidence type="ECO:0000256" key="2">
    <source>
        <dbReference type="ARBA" id="ARBA00013365"/>
    </source>
</evidence>
<keyword evidence="9" id="KW-1185">Reference proteome</keyword>
<keyword evidence="6" id="KW-0235">DNA replication</keyword>
<dbReference type="PANTHER" id="PTHR30337:SF0">
    <property type="entry name" value="NUCLEASE SBCCD SUBUNIT D"/>
    <property type="match status" value="1"/>
</dbReference>
<dbReference type="PANTHER" id="PTHR30337">
    <property type="entry name" value="COMPONENT OF ATP-DEPENDENT DSDNA EXONUCLEASE"/>
    <property type="match status" value="1"/>
</dbReference>